<gene>
    <name evidence="1" type="ORF">CHS0354_014287</name>
</gene>
<comment type="caution">
    <text evidence="1">The sequence shown here is derived from an EMBL/GenBank/DDBJ whole genome shotgun (WGS) entry which is preliminary data.</text>
</comment>
<dbReference type="AlphaFoldDB" id="A0AAE0SKU6"/>
<evidence type="ECO:0000313" key="2">
    <source>
        <dbReference type="Proteomes" id="UP001195483"/>
    </source>
</evidence>
<reference evidence="1" key="1">
    <citation type="journal article" date="2021" name="Genome Biol. Evol.">
        <title>A High-Quality Reference Genome for a Parasitic Bivalve with Doubly Uniparental Inheritance (Bivalvia: Unionida).</title>
        <authorList>
            <person name="Smith C.H."/>
        </authorList>
    </citation>
    <scope>NUCLEOTIDE SEQUENCE</scope>
    <source>
        <strain evidence="1">CHS0354</strain>
    </source>
</reference>
<dbReference type="EMBL" id="JAEAOA010000884">
    <property type="protein sequence ID" value="KAK3593754.1"/>
    <property type="molecule type" value="Genomic_DNA"/>
</dbReference>
<organism evidence="1 2">
    <name type="scientific">Potamilus streckersoni</name>
    <dbReference type="NCBI Taxonomy" id="2493646"/>
    <lineage>
        <taxon>Eukaryota</taxon>
        <taxon>Metazoa</taxon>
        <taxon>Spiralia</taxon>
        <taxon>Lophotrochozoa</taxon>
        <taxon>Mollusca</taxon>
        <taxon>Bivalvia</taxon>
        <taxon>Autobranchia</taxon>
        <taxon>Heteroconchia</taxon>
        <taxon>Palaeoheterodonta</taxon>
        <taxon>Unionida</taxon>
        <taxon>Unionoidea</taxon>
        <taxon>Unionidae</taxon>
        <taxon>Ambleminae</taxon>
        <taxon>Lampsilini</taxon>
        <taxon>Potamilus</taxon>
    </lineage>
</organism>
<sequence>MCERQIPFTEVQEAVNISQEEVGVANSSSRKRTIYKGWLAGKVEFCVGEHGWAWVGPWRGGLGRSAFGSGW</sequence>
<proteinExistence type="predicted"/>
<reference evidence="1" key="3">
    <citation type="submission" date="2023-05" db="EMBL/GenBank/DDBJ databases">
        <authorList>
            <person name="Smith C.H."/>
        </authorList>
    </citation>
    <scope>NUCLEOTIDE SEQUENCE</scope>
    <source>
        <strain evidence="1">CHS0354</strain>
        <tissue evidence="1">Mantle</tissue>
    </source>
</reference>
<evidence type="ECO:0000313" key="1">
    <source>
        <dbReference type="EMBL" id="KAK3593754.1"/>
    </source>
</evidence>
<feature type="non-terminal residue" evidence="1">
    <location>
        <position position="71"/>
    </location>
</feature>
<keyword evidence="2" id="KW-1185">Reference proteome</keyword>
<dbReference type="Proteomes" id="UP001195483">
    <property type="component" value="Unassembled WGS sequence"/>
</dbReference>
<accession>A0AAE0SKU6</accession>
<name>A0AAE0SKU6_9BIVA</name>
<reference evidence="1" key="2">
    <citation type="journal article" date="2021" name="Genome Biol. Evol.">
        <title>Developing a high-quality reference genome for a parasitic bivalve with doubly uniparental inheritance (Bivalvia: Unionida).</title>
        <authorList>
            <person name="Smith C.H."/>
        </authorList>
    </citation>
    <scope>NUCLEOTIDE SEQUENCE</scope>
    <source>
        <strain evidence="1">CHS0354</strain>
        <tissue evidence="1">Mantle</tissue>
    </source>
</reference>
<protein>
    <submittedName>
        <fullName evidence="1">Uncharacterized protein</fullName>
    </submittedName>
</protein>